<dbReference type="InterPro" id="IPR000014">
    <property type="entry name" value="PAS"/>
</dbReference>
<feature type="domain" description="PAS" evidence="1">
    <location>
        <begin position="12"/>
        <end position="54"/>
    </location>
</feature>
<dbReference type="InterPro" id="IPR035965">
    <property type="entry name" value="PAS-like_dom_sf"/>
</dbReference>
<dbReference type="EMBL" id="DTHO01000053">
    <property type="protein sequence ID" value="HGG99761.1"/>
    <property type="molecule type" value="Genomic_DNA"/>
</dbReference>
<evidence type="ECO:0000313" key="2">
    <source>
        <dbReference type="EMBL" id="HGG99761.1"/>
    </source>
</evidence>
<dbReference type="NCBIfam" id="TIGR00229">
    <property type="entry name" value="sensory_box"/>
    <property type="match status" value="1"/>
</dbReference>
<reference evidence="2" key="1">
    <citation type="journal article" date="2020" name="mSystems">
        <title>Genome- and Community-Level Interaction Insights into Carbon Utilization and Element Cycling Functions of Hydrothermarchaeota in Hydrothermal Sediment.</title>
        <authorList>
            <person name="Zhou Z."/>
            <person name="Liu Y."/>
            <person name="Xu W."/>
            <person name="Pan J."/>
            <person name="Luo Z.H."/>
            <person name="Li M."/>
        </authorList>
    </citation>
    <scope>NUCLEOTIDE SEQUENCE [LARGE SCALE GENOMIC DNA]</scope>
    <source>
        <strain evidence="2">SpSt-788</strain>
    </source>
</reference>
<dbReference type="AlphaFoldDB" id="A0A7C4AJP9"/>
<protein>
    <submittedName>
        <fullName evidence="2">PAS domain S-box protein</fullName>
    </submittedName>
</protein>
<comment type="caution">
    <text evidence="2">The sequence shown here is derived from an EMBL/GenBank/DDBJ whole genome shotgun (WGS) entry which is preliminary data.</text>
</comment>
<dbReference type="SMART" id="SM00091">
    <property type="entry name" value="PAS"/>
    <property type="match status" value="1"/>
</dbReference>
<evidence type="ECO:0000259" key="1">
    <source>
        <dbReference type="PROSITE" id="PS50112"/>
    </source>
</evidence>
<dbReference type="Gene3D" id="3.30.450.20">
    <property type="entry name" value="PAS domain"/>
    <property type="match status" value="1"/>
</dbReference>
<dbReference type="CDD" id="cd00130">
    <property type="entry name" value="PAS"/>
    <property type="match status" value="1"/>
</dbReference>
<sequence>MTDISKNLSNDEITLWRLLIEQSRDGIVVLDQNCKVYEANKKFAEMLGYSMEEVYQLYVWDWDNKFTKEEILEMAGDIDESGHHFETQHRRKDGSIIDVELRIYSKIKSDSTLIPLM</sequence>
<gene>
    <name evidence="2" type="ORF">ENV75_04860</name>
</gene>
<dbReference type="PROSITE" id="PS50112">
    <property type="entry name" value="PAS"/>
    <property type="match status" value="1"/>
</dbReference>
<dbReference type="SUPFAM" id="SSF55785">
    <property type="entry name" value="PYP-like sensor domain (PAS domain)"/>
    <property type="match status" value="1"/>
</dbReference>
<dbReference type="Pfam" id="PF13426">
    <property type="entry name" value="PAS_9"/>
    <property type="match status" value="1"/>
</dbReference>
<accession>A0A7C4AJP9</accession>
<proteinExistence type="predicted"/>
<name>A0A7C4AJP9_9BACT</name>
<organism evidence="2">
    <name type="scientific">Thermodesulfovibrio aggregans</name>
    <dbReference type="NCBI Taxonomy" id="86166"/>
    <lineage>
        <taxon>Bacteria</taxon>
        <taxon>Pseudomonadati</taxon>
        <taxon>Nitrospirota</taxon>
        <taxon>Thermodesulfovibrionia</taxon>
        <taxon>Thermodesulfovibrionales</taxon>
        <taxon>Thermodesulfovibrionaceae</taxon>
        <taxon>Thermodesulfovibrio</taxon>
    </lineage>
</organism>